<evidence type="ECO:0000313" key="2">
    <source>
        <dbReference type="Proteomes" id="UP000304953"/>
    </source>
</evidence>
<protein>
    <submittedName>
        <fullName evidence="1">Uncharacterized protein</fullName>
    </submittedName>
</protein>
<dbReference type="EMBL" id="SRYA01000016">
    <property type="protein sequence ID" value="TGY96496.1"/>
    <property type="molecule type" value="Genomic_DNA"/>
</dbReference>
<name>A0AC61RXZ5_9FIRM</name>
<gene>
    <name evidence="1" type="ORF">E5329_09480</name>
</gene>
<sequence length="335" mass="38124">MQKKTPDYDNVFKTMKSKHKRMFIPVINDIFGKHYPLDAEVDVLTSEGYLTEGEMSDGSREIEGQISDFLMKIGSEVYLLECQSYDDGSMAIRIAEYAFIVARQFATWDIGHAVIPMPRFSVIYVKRTDKTPKTTTITFTFPDGQSVDYKSANVILEEFTREYIVEKRLFPYIPFYIARYEKAITSEGNIEAAVEDLEYFRNGMVRLHRDGELLDSEIIDLMGFVNTIITHITNGNKNEERLVNIMGGTVIETESEKLIRQGIQQGIQQGMQQGIQQGMQQGIQQGMQQGIQMIIEMGQDIGLDDAAILKRLQDKAGLSREQAVSYLEKYGKQTA</sequence>
<comment type="caution">
    <text evidence="1">The sequence shown here is derived from an EMBL/GenBank/DDBJ whole genome shotgun (WGS) entry which is preliminary data.</text>
</comment>
<accession>A0AC61RXZ5</accession>
<organism evidence="1 2">
    <name type="scientific">Petralouisia muris</name>
    <dbReference type="NCBI Taxonomy" id="3032872"/>
    <lineage>
        <taxon>Bacteria</taxon>
        <taxon>Bacillati</taxon>
        <taxon>Bacillota</taxon>
        <taxon>Clostridia</taxon>
        <taxon>Lachnospirales</taxon>
        <taxon>Lachnospiraceae</taxon>
        <taxon>Petralouisia</taxon>
    </lineage>
</organism>
<proteinExistence type="predicted"/>
<evidence type="ECO:0000313" key="1">
    <source>
        <dbReference type="EMBL" id="TGY96496.1"/>
    </source>
</evidence>
<reference evidence="1" key="1">
    <citation type="submission" date="2019-04" db="EMBL/GenBank/DDBJ databases">
        <title>Microbes associate with the intestines of laboratory mice.</title>
        <authorList>
            <person name="Navarre W."/>
            <person name="Wong E."/>
            <person name="Huang K."/>
            <person name="Tropini C."/>
            <person name="Ng K."/>
            <person name="Yu B."/>
        </authorList>
    </citation>
    <scope>NUCLEOTIDE SEQUENCE</scope>
    <source>
        <strain evidence="1">NM01_1-7b</strain>
    </source>
</reference>
<dbReference type="Proteomes" id="UP000304953">
    <property type="component" value="Unassembled WGS sequence"/>
</dbReference>
<keyword evidence="2" id="KW-1185">Reference proteome</keyword>